<dbReference type="Proteomes" id="UP000070341">
    <property type="component" value="Unassembled WGS sequence"/>
</dbReference>
<dbReference type="PANTHER" id="PTHR42894:SF1">
    <property type="entry name" value="N-(5'-PHOSPHORIBOSYL)ANTHRANILATE ISOMERASE"/>
    <property type="match status" value="1"/>
</dbReference>
<dbReference type="GO" id="GO:0004640">
    <property type="term" value="F:phosphoribosylanthranilate isomerase activity"/>
    <property type="evidence" value="ECO:0007669"/>
    <property type="project" value="UniProtKB-UniRule"/>
</dbReference>
<dbReference type="UniPathway" id="UPA00035">
    <property type="reaction ID" value="UER00042"/>
</dbReference>
<dbReference type="InterPro" id="IPR011060">
    <property type="entry name" value="RibuloseP-bd_barrel"/>
</dbReference>
<dbReference type="SUPFAM" id="SSF51366">
    <property type="entry name" value="Ribulose-phoshate binding barrel"/>
    <property type="match status" value="1"/>
</dbReference>
<dbReference type="EMBL" id="LHXU01000036">
    <property type="protein sequence ID" value="KXA99681.1"/>
    <property type="molecule type" value="Genomic_DNA"/>
</dbReference>
<dbReference type="InterPro" id="IPR001240">
    <property type="entry name" value="PRAI_dom"/>
</dbReference>
<protein>
    <recommendedName>
        <fullName evidence="8">N-(5'-phosphoribosyl)anthranilate isomerase</fullName>
        <shortName evidence="8">PRAI</shortName>
        <ecNumber evidence="8">5.3.1.24</ecNumber>
    </recommendedName>
</protein>
<evidence type="ECO:0000256" key="5">
    <source>
        <dbReference type="ARBA" id="ARBA00022822"/>
    </source>
</evidence>
<organism evidence="10 11">
    <name type="scientific">candidate division MSBL1 archaeon SCGC-AAA259M10</name>
    <dbReference type="NCBI Taxonomy" id="1698270"/>
    <lineage>
        <taxon>Archaea</taxon>
        <taxon>Methanobacteriati</taxon>
        <taxon>Methanobacteriota</taxon>
        <taxon>candidate division MSBL1</taxon>
    </lineage>
</organism>
<dbReference type="AlphaFoldDB" id="A0A133UZS3"/>
<accession>A0A133UZS3</accession>
<dbReference type="PATRIC" id="fig|1698270.3.peg.599"/>
<dbReference type="InterPro" id="IPR044643">
    <property type="entry name" value="TrpF_fam"/>
</dbReference>
<keyword evidence="11" id="KW-1185">Reference proteome</keyword>
<dbReference type="GO" id="GO:0000162">
    <property type="term" value="P:L-tryptophan biosynthetic process"/>
    <property type="evidence" value="ECO:0007669"/>
    <property type="project" value="UniProtKB-UniRule"/>
</dbReference>
<sequence length="215" mass="23491">MVKVKVCGLTSAEDAQMVCNNGADFVGAIVDVKVPTPREISPTKARKILEIVPEDVEKVVVTMPENVQEVKNLEKMIDSDYLQIHSHLSESQLREIREETGRKIIGVTSIPQNSPEPEKIINRAKRIGEATDLLLIDTRGEGGGTGKTHDWEISSKIRDSLKTPIILAGGLNPSNVGLAIEKVKPFAVDAASGLESDPGRKDSRLVRKFFDKVGE</sequence>
<evidence type="ECO:0000256" key="7">
    <source>
        <dbReference type="ARBA" id="ARBA00023235"/>
    </source>
</evidence>
<evidence type="ECO:0000256" key="2">
    <source>
        <dbReference type="ARBA" id="ARBA00004664"/>
    </source>
</evidence>
<dbReference type="CDD" id="cd00405">
    <property type="entry name" value="PRAI"/>
    <property type="match status" value="1"/>
</dbReference>
<evidence type="ECO:0000256" key="4">
    <source>
        <dbReference type="ARBA" id="ARBA00022605"/>
    </source>
</evidence>
<reference evidence="10 11" key="1">
    <citation type="journal article" date="2016" name="Sci. Rep.">
        <title>Metabolic traits of an uncultured archaeal lineage -MSBL1- from brine pools of the Red Sea.</title>
        <authorList>
            <person name="Mwirichia R."/>
            <person name="Alam I."/>
            <person name="Rashid M."/>
            <person name="Vinu M."/>
            <person name="Ba-Alawi W."/>
            <person name="Anthony Kamau A."/>
            <person name="Kamanda Ngugi D."/>
            <person name="Goker M."/>
            <person name="Klenk H.P."/>
            <person name="Bajic V."/>
            <person name="Stingl U."/>
        </authorList>
    </citation>
    <scope>NUCLEOTIDE SEQUENCE [LARGE SCALE GENOMIC DNA]</scope>
    <source>
        <strain evidence="10">SCGC-AAA259M10</strain>
    </source>
</reference>
<evidence type="ECO:0000256" key="6">
    <source>
        <dbReference type="ARBA" id="ARBA00023141"/>
    </source>
</evidence>
<keyword evidence="4 8" id="KW-0028">Amino-acid biosynthesis</keyword>
<dbReference type="Pfam" id="PF00697">
    <property type="entry name" value="PRAI"/>
    <property type="match status" value="1"/>
</dbReference>
<dbReference type="Gene3D" id="3.20.20.70">
    <property type="entry name" value="Aldolase class I"/>
    <property type="match status" value="1"/>
</dbReference>
<proteinExistence type="inferred from homology"/>
<evidence type="ECO:0000256" key="1">
    <source>
        <dbReference type="ARBA" id="ARBA00001164"/>
    </source>
</evidence>
<name>A0A133UZS3_9EURY</name>
<keyword evidence="5 8" id="KW-0822">Tryptophan biosynthesis</keyword>
<comment type="caution">
    <text evidence="10">The sequence shown here is derived from an EMBL/GenBank/DDBJ whole genome shotgun (WGS) entry which is preliminary data.</text>
</comment>
<evidence type="ECO:0000313" key="11">
    <source>
        <dbReference type="Proteomes" id="UP000070341"/>
    </source>
</evidence>
<keyword evidence="6 8" id="KW-0057">Aromatic amino acid biosynthesis</keyword>
<comment type="catalytic activity">
    <reaction evidence="1 8">
        <text>N-(5-phospho-beta-D-ribosyl)anthranilate = 1-(2-carboxyphenylamino)-1-deoxy-D-ribulose 5-phosphate</text>
        <dbReference type="Rhea" id="RHEA:21540"/>
        <dbReference type="ChEBI" id="CHEBI:18277"/>
        <dbReference type="ChEBI" id="CHEBI:58613"/>
        <dbReference type="EC" id="5.3.1.24"/>
    </reaction>
</comment>
<dbReference type="InterPro" id="IPR013785">
    <property type="entry name" value="Aldolase_TIM"/>
</dbReference>
<evidence type="ECO:0000256" key="3">
    <source>
        <dbReference type="ARBA" id="ARBA00007571"/>
    </source>
</evidence>
<evidence type="ECO:0000313" key="10">
    <source>
        <dbReference type="EMBL" id="KXA99681.1"/>
    </source>
</evidence>
<dbReference type="EC" id="5.3.1.24" evidence="8"/>
<comment type="pathway">
    <text evidence="2 8">Amino-acid biosynthesis; L-tryptophan biosynthesis; L-tryptophan from chorismate: step 3/5.</text>
</comment>
<feature type="domain" description="N-(5'phosphoribosyl) anthranilate isomerase (PRAI)" evidence="9">
    <location>
        <begin position="4"/>
        <end position="211"/>
    </location>
</feature>
<keyword evidence="7 8" id="KW-0413">Isomerase</keyword>
<evidence type="ECO:0000256" key="8">
    <source>
        <dbReference type="HAMAP-Rule" id="MF_00135"/>
    </source>
</evidence>
<dbReference type="PANTHER" id="PTHR42894">
    <property type="entry name" value="N-(5'-PHOSPHORIBOSYL)ANTHRANILATE ISOMERASE"/>
    <property type="match status" value="1"/>
</dbReference>
<evidence type="ECO:0000259" key="9">
    <source>
        <dbReference type="Pfam" id="PF00697"/>
    </source>
</evidence>
<gene>
    <name evidence="8" type="primary">trpF</name>
    <name evidence="10" type="ORF">AKJ40_02620</name>
</gene>
<dbReference type="HAMAP" id="MF_00135">
    <property type="entry name" value="PRAI"/>
    <property type="match status" value="1"/>
</dbReference>
<comment type="similarity">
    <text evidence="3 8">Belongs to the TrpF family.</text>
</comment>